<protein>
    <submittedName>
        <fullName evidence="1">Uncharacterized protein</fullName>
    </submittedName>
</protein>
<gene>
    <name evidence="1" type="ORF">IMCC3135_16710</name>
</gene>
<proteinExistence type="predicted"/>
<dbReference type="EMBL" id="CP018632">
    <property type="protein sequence ID" value="ASJ73424.1"/>
    <property type="molecule type" value="Genomic_DNA"/>
</dbReference>
<name>A0A2Z2P1H0_9GAMM</name>
<sequence length="45" mass="5240">MFWTIFVFALGWLAGRNWEQVKLFARNKLNASKKISGKATRIEPD</sequence>
<accession>A0A2Z2P1H0</accession>
<evidence type="ECO:0000313" key="2">
    <source>
        <dbReference type="Proteomes" id="UP000250079"/>
    </source>
</evidence>
<dbReference type="RefSeq" id="WP_157736045.1">
    <property type="nucleotide sequence ID" value="NZ_CP018632.1"/>
</dbReference>
<dbReference type="KEGG" id="gai:IMCC3135_16710"/>
<dbReference type="Proteomes" id="UP000250079">
    <property type="component" value="Chromosome"/>
</dbReference>
<reference evidence="1 2" key="1">
    <citation type="submission" date="2016-12" db="EMBL/GenBank/DDBJ databases">
        <authorList>
            <person name="Song W.-J."/>
            <person name="Kurnit D.M."/>
        </authorList>
    </citation>
    <scope>NUCLEOTIDE SEQUENCE [LARGE SCALE GENOMIC DNA]</scope>
    <source>
        <strain evidence="1 2">IMCC3135</strain>
    </source>
</reference>
<evidence type="ECO:0000313" key="1">
    <source>
        <dbReference type="EMBL" id="ASJ73424.1"/>
    </source>
</evidence>
<organism evidence="1 2">
    <name type="scientific">Granulosicoccus antarcticus IMCC3135</name>
    <dbReference type="NCBI Taxonomy" id="1192854"/>
    <lineage>
        <taxon>Bacteria</taxon>
        <taxon>Pseudomonadati</taxon>
        <taxon>Pseudomonadota</taxon>
        <taxon>Gammaproteobacteria</taxon>
        <taxon>Chromatiales</taxon>
        <taxon>Granulosicoccaceae</taxon>
        <taxon>Granulosicoccus</taxon>
    </lineage>
</organism>
<keyword evidence="2" id="KW-1185">Reference proteome</keyword>
<dbReference type="AlphaFoldDB" id="A0A2Z2P1H0"/>